<dbReference type="Gene3D" id="3.40.50.1820">
    <property type="entry name" value="alpha/beta hydrolase"/>
    <property type="match status" value="1"/>
</dbReference>
<keyword evidence="2" id="KW-0378">Hydrolase</keyword>
<dbReference type="Proteomes" id="UP000241690">
    <property type="component" value="Unassembled WGS sequence"/>
</dbReference>
<organism evidence="4 5">
    <name type="scientific">Trichoderma harzianum CBS 226.95</name>
    <dbReference type="NCBI Taxonomy" id="983964"/>
    <lineage>
        <taxon>Eukaryota</taxon>
        <taxon>Fungi</taxon>
        <taxon>Dikarya</taxon>
        <taxon>Ascomycota</taxon>
        <taxon>Pezizomycotina</taxon>
        <taxon>Sordariomycetes</taxon>
        <taxon>Hypocreomycetidae</taxon>
        <taxon>Hypocreales</taxon>
        <taxon>Hypocreaceae</taxon>
        <taxon>Trichoderma</taxon>
    </lineage>
</organism>
<feature type="domain" description="Serine hydrolase" evidence="3">
    <location>
        <begin position="34"/>
        <end position="267"/>
    </location>
</feature>
<protein>
    <recommendedName>
        <fullName evidence="3">Serine hydrolase domain-containing protein</fullName>
    </recommendedName>
</protein>
<dbReference type="Pfam" id="PF03959">
    <property type="entry name" value="FSH1"/>
    <property type="match status" value="1"/>
</dbReference>
<name>A0A2T3ZW46_TRIHA</name>
<dbReference type="PANTHER" id="PTHR48070">
    <property type="entry name" value="ESTERASE OVCA2"/>
    <property type="match status" value="1"/>
</dbReference>
<evidence type="ECO:0000313" key="4">
    <source>
        <dbReference type="EMBL" id="PTB49034.1"/>
    </source>
</evidence>
<dbReference type="GO" id="GO:0044550">
    <property type="term" value="P:secondary metabolite biosynthetic process"/>
    <property type="evidence" value="ECO:0007669"/>
    <property type="project" value="TreeGrafter"/>
</dbReference>
<dbReference type="GO" id="GO:0005634">
    <property type="term" value="C:nucleus"/>
    <property type="evidence" value="ECO:0007669"/>
    <property type="project" value="TreeGrafter"/>
</dbReference>
<proteinExistence type="inferred from homology"/>
<comment type="similarity">
    <text evidence="1">Belongs to the LovG family.</text>
</comment>
<gene>
    <name evidence="4" type="ORF">M431DRAFT_513314</name>
</gene>
<evidence type="ECO:0000256" key="1">
    <source>
        <dbReference type="ARBA" id="ARBA00005863"/>
    </source>
</evidence>
<dbReference type="STRING" id="983964.A0A2T3ZW46"/>
<evidence type="ECO:0000259" key="3">
    <source>
        <dbReference type="Pfam" id="PF03959"/>
    </source>
</evidence>
<dbReference type="InterPro" id="IPR005645">
    <property type="entry name" value="FSH-like_dom"/>
</dbReference>
<dbReference type="RefSeq" id="XP_024768711.1">
    <property type="nucleotide sequence ID" value="XM_024919996.1"/>
</dbReference>
<dbReference type="SUPFAM" id="SSF53474">
    <property type="entry name" value="alpha/beta-Hydrolases"/>
    <property type="match status" value="1"/>
</dbReference>
<evidence type="ECO:0000256" key="2">
    <source>
        <dbReference type="ARBA" id="ARBA00022801"/>
    </source>
</evidence>
<evidence type="ECO:0000313" key="5">
    <source>
        <dbReference type="Proteomes" id="UP000241690"/>
    </source>
</evidence>
<keyword evidence="5" id="KW-1185">Reference proteome</keyword>
<reference evidence="4 5" key="1">
    <citation type="submission" date="2016-07" db="EMBL/GenBank/DDBJ databases">
        <title>Multiple horizontal gene transfer events from other fungi enriched the ability of initially mycotrophic Trichoderma (Ascomycota) to feed on dead plant biomass.</title>
        <authorList>
            <consortium name="DOE Joint Genome Institute"/>
            <person name="Aerts A."/>
            <person name="Atanasova L."/>
            <person name="Chenthamara K."/>
            <person name="Zhang J."/>
            <person name="Grujic M."/>
            <person name="Henrissat B."/>
            <person name="Kuo A."/>
            <person name="Salamov A."/>
            <person name="Lipzen A."/>
            <person name="Labutti K."/>
            <person name="Barry K."/>
            <person name="Miao Y."/>
            <person name="Rahimi M.J."/>
            <person name="Shen Q."/>
            <person name="Grigoriev I.V."/>
            <person name="Kubicek C.P."/>
            <person name="Druzhinina I.S."/>
        </authorList>
    </citation>
    <scope>NUCLEOTIDE SEQUENCE [LARGE SCALE GENOMIC DNA]</scope>
    <source>
        <strain evidence="4 5">CBS 226.95</strain>
    </source>
</reference>
<sequence length="291" mass="33174">MDIIPPVPSNRRIDFLTTESTHGHYDKMEDLSLPRILCIHGAGVNAQVFEIQCRAIMGKLKDKFRFVFVDGHMEEEAHPAVATIFAELAPFKRWLAYRDAHEEMDPVIASQNMAKQLQDAIDQDKGTGEWAGLIGFSQGGVISSSLLWAQDHIEDDSKRPLPGIKFRFAVIMHAPGPIIHIDRTGTLTKPRHLIHAGERMSYDYADWPEEDTTDETHMVLTPTLHIHGLQDPALFNHRKLYQYSKKGTAKLFEWDGGHRLPISRGDVERTVNMILQLAERTGMEFYYDDAW</sequence>
<dbReference type="InterPro" id="IPR050593">
    <property type="entry name" value="LovG"/>
</dbReference>
<dbReference type="GO" id="GO:0016787">
    <property type="term" value="F:hydrolase activity"/>
    <property type="evidence" value="ECO:0007669"/>
    <property type="project" value="UniProtKB-KW"/>
</dbReference>
<dbReference type="PANTHER" id="PTHR48070:SF3">
    <property type="entry name" value="ESTERASE DBAE-RELATED"/>
    <property type="match status" value="1"/>
</dbReference>
<dbReference type="InterPro" id="IPR029058">
    <property type="entry name" value="AB_hydrolase_fold"/>
</dbReference>
<dbReference type="GeneID" id="36628565"/>
<accession>A0A2T3ZW46</accession>
<dbReference type="GO" id="GO:0005737">
    <property type="term" value="C:cytoplasm"/>
    <property type="evidence" value="ECO:0007669"/>
    <property type="project" value="TreeGrafter"/>
</dbReference>
<dbReference type="EMBL" id="KZ679695">
    <property type="protein sequence ID" value="PTB49034.1"/>
    <property type="molecule type" value="Genomic_DNA"/>
</dbReference>
<dbReference type="AlphaFoldDB" id="A0A2T3ZW46"/>